<keyword evidence="1 2" id="KW-0597">Phosphoprotein</keyword>
<feature type="domain" description="Response regulatory" evidence="3">
    <location>
        <begin position="3"/>
        <end position="119"/>
    </location>
</feature>
<evidence type="ECO:0000256" key="1">
    <source>
        <dbReference type="ARBA" id="ARBA00022553"/>
    </source>
</evidence>
<dbReference type="HOGENOM" id="CLU_000445_69_15_4"/>
<dbReference type="KEGG" id="rfr:Rfer_0897"/>
<gene>
    <name evidence="4" type="ordered locus">Rfer_0897</name>
</gene>
<organism evidence="4 5">
    <name type="scientific">Albidiferax ferrireducens (strain ATCC BAA-621 / DSM 15236 / T118)</name>
    <name type="common">Rhodoferax ferrireducens</name>
    <dbReference type="NCBI Taxonomy" id="338969"/>
    <lineage>
        <taxon>Bacteria</taxon>
        <taxon>Pseudomonadati</taxon>
        <taxon>Pseudomonadota</taxon>
        <taxon>Betaproteobacteria</taxon>
        <taxon>Burkholderiales</taxon>
        <taxon>Comamonadaceae</taxon>
        <taxon>Rhodoferax</taxon>
    </lineage>
</organism>
<dbReference type="InterPro" id="IPR050595">
    <property type="entry name" value="Bact_response_regulator"/>
</dbReference>
<dbReference type="RefSeq" id="WP_011463218.1">
    <property type="nucleotide sequence ID" value="NC_007908.1"/>
</dbReference>
<accession>Q220A8</accession>
<evidence type="ECO:0000256" key="2">
    <source>
        <dbReference type="PROSITE-ProRule" id="PRU00169"/>
    </source>
</evidence>
<dbReference type="PANTHER" id="PTHR44591:SF3">
    <property type="entry name" value="RESPONSE REGULATORY DOMAIN-CONTAINING PROTEIN"/>
    <property type="match status" value="1"/>
</dbReference>
<dbReference type="InterPro" id="IPR001789">
    <property type="entry name" value="Sig_transdc_resp-reg_receiver"/>
</dbReference>
<evidence type="ECO:0000313" key="5">
    <source>
        <dbReference type="Proteomes" id="UP000008332"/>
    </source>
</evidence>
<name>Q220A8_ALBFT</name>
<protein>
    <submittedName>
        <fullName evidence="4">Response regulator receiver domain protein</fullName>
    </submittedName>
</protein>
<dbReference type="InterPro" id="IPR011006">
    <property type="entry name" value="CheY-like_superfamily"/>
</dbReference>
<dbReference type="SMART" id="SM00448">
    <property type="entry name" value="REC"/>
    <property type="match status" value="1"/>
</dbReference>
<keyword evidence="5" id="KW-1185">Reference proteome</keyword>
<proteinExistence type="predicted"/>
<dbReference type="SUPFAM" id="SSF52172">
    <property type="entry name" value="CheY-like"/>
    <property type="match status" value="1"/>
</dbReference>
<dbReference type="STRING" id="338969.Rfer_0897"/>
<dbReference type="GO" id="GO:0000160">
    <property type="term" value="P:phosphorelay signal transduction system"/>
    <property type="evidence" value="ECO:0007669"/>
    <property type="project" value="InterPro"/>
</dbReference>
<dbReference type="PANTHER" id="PTHR44591">
    <property type="entry name" value="STRESS RESPONSE REGULATOR PROTEIN 1"/>
    <property type="match status" value="1"/>
</dbReference>
<reference evidence="5" key="1">
    <citation type="submission" date="2006-02" db="EMBL/GenBank/DDBJ databases">
        <title>Complete sequence of chromosome of Rhodoferax ferrireducens DSM 15236.</title>
        <authorList>
            <person name="Copeland A."/>
            <person name="Lucas S."/>
            <person name="Lapidus A."/>
            <person name="Barry K."/>
            <person name="Detter J.C."/>
            <person name="Glavina del Rio T."/>
            <person name="Hammon N."/>
            <person name="Israni S."/>
            <person name="Pitluck S."/>
            <person name="Brettin T."/>
            <person name="Bruce D."/>
            <person name="Han C."/>
            <person name="Tapia R."/>
            <person name="Gilna P."/>
            <person name="Kiss H."/>
            <person name="Schmutz J."/>
            <person name="Larimer F."/>
            <person name="Land M."/>
            <person name="Kyrpides N."/>
            <person name="Ivanova N."/>
            <person name="Richardson P."/>
        </authorList>
    </citation>
    <scope>NUCLEOTIDE SEQUENCE [LARGE SCALE GENOMIC DNA]</scope>
    <source>
        <strain evidence="5">ATCC BAA-621 / DSM 15236 / T118</strain>
    </source>
</reference>
<dbReference type="CDD" id="cd17535">
    <property type="entry name" value="REC_NarL-like"/>
    <property type="match status" value="1"/>
</dbReference>
<evidence type="ECO:0000259" key="3">
    <source>
        <dbReference type="PROSITE" id="PS50110"/>
    </source>
</evidence>
<dbReference type="OrthoDB" id="9105265at2"/>
<dbReference type="Gene3D" id="3.40.50.2300">
    <property type="match status" value="1"/>
</dbReference>
<feature type="modified residue" description="4-aspartylphosphate" evidence="2">
    <location>
        <position position="54"/>
    </location>
</feature>
<evidence type="ECO:0000313" key="4">
    <source>
        <dbReference type="EMBL" id="ABD68645.1"/>
    </source>
</evidence>
<dbReference type="InterPro" id="IPR058245">
    <property type="entry name" value="NreC/VraR/RcsB-like_REC"/>
</dbReference>
<dbReference type="EMBL" id="CP000267">
    <property type="protein sequence ID" value="ABD68645.1"/>
    <property type="molecule type" value="Genomic_DNA"/>
</dbReference>
<dbReference type="AlphaFoldDB" id="Q220A8"/>
<dbReference type="PROSITE" id="PS50110">
    <property type="entry name" value="RESPONSE_REGULATORY"/>
    <property type="match status" value="1"/>
</dbReference>
<dbReference type="Proteomes" id="UP000008332">
    <property type="component" value="Chromosome"/>
</dbReference>
<dbReference type="eggNOG" id="COG2197">
    <property type="taxonomic scope" value="Bacteria"/>
</dbReference>
<dbReference type="Pfam" id="PF00072">
    <property type="entry name" value="Response_reg"/>
    <property type="match status" value="1"/>
</dbReference>
<sequence>MIKILLVDDNLTFLTAVKKFLAMLPDAQVIAEAHDGRQALAQAAQWRPDLVLLDIMMPGLNGLEVAKLMQAWPQAPHIVFLSMHDNASYRAVAHELGALGFVGKADFVAELLPIIASLVATGGAHPTGDSA</sequence>